<proteinExistence type="inferred from homology"/>
<dbReference type="InterPro" id="IPR011335">
    <property type="entry name" value="Restrct_endonuc-II-like"/>
</dbReference>
<evidence type="ECO:0000256" key="3">
    <source>
        <dbReference type="ARBA" id="ARBA00010015"/>
    </source>
</evidence>
<evidence type="ECO:0000256" key="5">
    <source>
        <dbReference type="ARBA" id="ARBA00022723"/>
    </source>
</evidence>
<name>A0ABR4PXH9_9HELO</name>
<evidence type="ECO:0000256" key="12">
    <source>
        <dbReference type="ARBA" id="ARBA00023242"/>
    </source>
</evidence>
<dbReference type="InterPro" id="IPR036388">
    <property type="entry name" value="WH-like_DNA-bd_sf"/>
</dbReference>
<evidence type="ECO:0000256" key="13">
    <source>
        <dbReference type="ARBA" id="ARBA00023254"/>
    </source>
</evidence>
<dbReference type="Pfam" id="PF21136">
    <property type="entry name" value="WHD_MUS81"/>
    <property type="match status" value="1"/>
</dbReference>
<evidence type="ECO:0000256" key="7">
    <source>
        <dbReference type="ARBA" id="ARBA00022763"/>
    </source>
</evidence>
<evidence type="ECO:0000256" key="8">
    <source>
        <dbReference type="ARBA" id="ARBA00022801"/>
    </source>
</evidence>
<dbReference type="EC" id="3.1.22.-" evidence="14"/>
<evidence type="ECO:0000256" key="4">
    <source>
        <dbReference type="ARBA" id="ARBA00022722"/>
    </source>
</evidence>
<dbReference type="PANTHER" id="PTHR13451:SF0">
    <property type="entry name" value="CROSSOVER JUNCTION ENDONUCLEASE MUS81"/>
    <property type="match status" value="1"/>
</dbReference>
<feature type="region of interest" description="Disordered" evidence="15">
    <location>
        <begin position="206"/>
        <end position="234"/>
    </location>
</feature>
<reference evidence="17 18" key="1">
    <citation type="submission" date="2024-06" db="EMBL/GenBank/DDBJ databases">
        <title>Complete genome of Phlyctema vagabunda strain 19-DSS-EL-015.</title>
        <authorList>
            <person name="Fiorenzani C."/>
        </authorList>
    </citation>
    <scope>NUCLEOTIDE SEQUENCE [LARGE SCALE GENOMIC DNA]</scope>
    <source>
        <strain evidence="17 18">19-DSS-EL-015</strain>
    </source>
</reference>
<dbReference type="InterPro" id="IPR006166">
    <property type="entry name" value="ERCC4_domain"/>
</dbReference>
<dbReference type="Pfam" id="PF14716">
    <property type="entry name" value="HHH_8"/>
    <property type="match status" value="1"/>
</dbReference>
<evidence type="ECO:0000256" key="11">
    <source>
        <dbReference type="ARBA" id="ARBA00023204"/>
    </source>
</evidence>
<evidence type="ECO:0000256" key="1">
    <source>
        <dbReference type="ARBA" id="ARBA00001946"/>
    </source>
</evidence>
<feature type="domain" description="ERCC4" evidence="16">
    <location>
        <begin position="268"/>
        <end position="374"/>
    </location>
</feature>
<keyword evidence="11 14" id="KW-0234">DNA repair</keyword>
<evidence type="ECO:0000256" key="6">
    <source>
        <dbReference type="ARBA" id="ARBA00022759"/>
    </source>
</evidence>
<gene>
    <name evidence="17" type="ORF">PVAG01_01574</name>
</gene>
<dbReference type="InterPro" id="IPR027421">
    <property type="entry name" value="DNA_pol_lamdba_lyase_dom_sf"/>
</dbReference>
<keyword evidence="13" id="KW-0469">Meiosis</keyword>
<evidence type="ECO:0000313" key="18">
    <source>
        <dbReference type="Proteomes" id="UP001629113"/>
    </source>
</evidence>
<comment type="caution">
    <text evidence="17">The sequence shown here is derived from an EMBL/GenBank/DDBJ whole genome shotgun (WGS) entry which is preliminary data.</text>
</comment>
<evidence type="ECO:0000313" key="17">
    <source>
        <dbReference type="EMBL" id="KAL3428065.1"/>
    </source>
</evidence>
<dbReference type="InterPro" id="IPR033309">
    <property type="entry name" value="Mus81"/>
</dbReference>
<comment type="subunit">
    <text evidence="14">Interacts with EME1.</text>
</comment>
<dbReference type="InterPro" id="IPR047416">
    <property type="entry name" value="XPF_nuclease_Mus81"/>
</dbReference>
<comment type="subcellular location">
    <subcellularLocation>
        <location evidence="2 14">Nucleus</location>
    </subcellularLocation>
</comment>
<keyword evidence="6 14" id="KW-0255">Endonuclease</keyword>
<dbReference type="Pfam" id="PF02732">
    <property type="entry name" value="ERCC4"/>
    <property type="match status" value="1"/>
</dbReference>
<dbReference type="Gene3D" id="1.10.150.110">
    <property type="entry name" value="DNA polymerase beta, N-terminal domain-like"/>
    <property type="match status" value="1"/>
</dbReference>
<dbReference type="GO" id="GO:0004519">
    <property type="term" value="F:endonuclease activity"/>
    <property type="evidence" value="ECO:0007669"/>
    <property type="project" value="UniProtKB-KW"/>
</dbReference>
<dbReference type="PANTHER" id="PTHR13451">
    <property type="entry name" value="CLASS II CROSSOVER JUNCTION ENDONUCLEASE MUS81"/>
    <property type="match status" value="1"/>
</dbReference>
<dbReference type="SUPFAM" id="SSF52980">
    <property type="entry name" value="Restriction endonuclease-like"/>
    <property type="match status" value="1"/>
</dbReference>
<dbReference type="InterPro" id="IPR047417">
    <property type="entry name" value="WHD_MUS81"/>
</dbReference>
<evidence type="ECO:0000256" key="14">
    <source>
        <dbReference type="RuleBase" id="RU369042"/>
    </source>
</evidence>
<dbReference type="CDD" id="cd20074">
    <property type="entry name" value="XPF_nuclease_Mus81"/>
    <property type="match status" value="1"/>
</dbReference>
<comment type="cofactor">
    <cofactor evidence="1 14">
        <name>Mg(2+)</name>
        <dbReference type="ChEBI" id="CHEBI:18420"/>
    </cofactor>
</comment>
<keyword evidence="18" id="KW-1185">Reference proteome</keyword>
<comment type="function">
    <text evidence="14">Interacts with EME1 to form a DNA structure-specific endonuclease with substrate preference for branched DNA structures with a 5'-end at the branch nick. Typical substrates include 3'-flap structures, D-loops, replication forks and nicked Holliday junctions. May be required in mitosis for the processing of stalled or collapsed replication fork intermediates. May be required in meiosis for the repair of meiosis-specific double strand breaks subsequent to single-end invasion (SEI).</text>
</comment>
<protein>
    <recommendedName>
        <fullName evidence="14">Crossover junction endonuclease MUS81</fullName>
        <ecNumber evidence="14">3.1.22.-</ecNumber>
    </recommendedName>
</protein>
<keyword evidence="7 14" id="KW-0227">DNA damage</keyword>
<feature type="compositionally biased region" description="Basic and acidic residues" evidence="15">
    <location>
        <begin position="214"/>
        <end position="232"/>
    </location>
</feature>
<keyword evidence="12 14" id="KW-0539">Nucleus</keyword>
<dbReference type="InterPro" id="IPR010996">
    <property type="entry name" value="HHH_MUS81"/>
</dbReference>
<accession>A0ABR4PXH9</accession>
<keyword evidence="5 14" id="KW-0479">Metal-binding</keyword>
<feature type="region of interest" description="Disordered" evidence="15">
    <location>
        <begin position="63"/>
        <end position="104"/>
    </location>
</feature>
<evidence type="ECO:0000259" key="16">
    <source>
        <dbReference type="SMART" id="SM00891"/>
    </source>
</evidence>
<evidence type="ECO:0000256" key="10">
    <source>
        <dbReference type="ARBA" id="ARBA00023172"/>
    </source>
</evidence>
<dbReference type="Gene3D" id="1.10.10.10">
    <property type="entry name" value="Winged helix-like DNA-binding domain superfamily/Winged helix DNA-binding domain"/>
    <property type="match status" value="1"/>
</dbReference>
<keyword evidence="9 14" id="KW-0460">Magnesium</keyword>
<dbReference type="EMBL" id="JBFCZG010000001">
    <property type="protein sequence ID" value="KAL3428065.1"/>
    <property type="molecule type" value="Genomic_DNA"/>
</dbReference>
<dbReference type="SMART" id="SM00891">
    <property type="entry name" value="ERCC4"/>
    <property type="match status" value="1"/>
</dbReference>
<dbReference type="InterPro" id="IPR042530">
    <property type="entry name" value="EME1/EME2_C"/>
</dbReference>
<dbReference type="CDD" id="cd21036">
    <property type="entry name" value="WH_MUS81"/>
    <property type="match status" value="1"/>
</dbReference>
<organism evidence="17 18">
    <name type="scientific">Phlyctema vagabunda</name>
    <dbReference type="NCBI Taxonomy" id="108571"/>
    <lineage>
        <taxon>Eukaryota</taxon>
        <taxon>Fungi</taxon>
        <taxon>Dikarya</taxon>
        <taxon>Ascomycota</taxon>
        <taxon>Pezizomycotina</taxon>
        <taxon>Leotiomycetes</taxon>
        <taxon>Helotiales</taxon>
        <taxon>Dermateaceae</taxon>
        <taxon>Phlyctema</taxon>
    </lineage>
</organism>
<dbReference type="Gene3D" id="3.40.50.10130">
    <property type="match status" value="1"/>
</dbReference>
<keyword evidence="8 14" id="KW-0378">Hydrolase</keyword>
<keyword evidence="4 14" id="KW-0540">Nuclease</keyword>
<evidence type="ECO:0000256" key="2">
    <source>
        <dbReference type="ARBA" id="ARBA00004123"/>
    </source>
</evidence>
<evidence type="ECO:0000256" key="15">
    <source>
        <dbReference type="SAM" id="MobiDB-lite"/>
    </source>
</evidence>
<keyword evidence="10 14" id="KW-0233">DNA recombination</keyword>
<dbReference type="Proteomes" id="UP001629113">
    <property type="component" value="Unassembled WGS sequence"/>
</dbReference>
<comment type="similarity">
    <text evidence="3 14">Belongs to the XPF family.</text>
</comment>
<dbReference type="Gene3D" id="1.10.150.670">
    <property type="entry name" value="Crossover junction endonuclease EME1, DNA-binding domain"/>
    <property type="match status" value="1"/>
</dbReference>
<evidence type="ECO:0000256" key="9">
    <source>
        <dbReference type="ARBA" id="ARBA00022842"/>
    </source>
</evidence>
<sequence>MTSQSDEACANPLLLDWRAYEALKACPISFTHPSEAKQLHGFGDGLCTRLTKKLEEYCEAEGLPIPEKPTGKRKNVLPQNDDKDNDDKDDDEPPPAKKVKKTKPYVPTLRTGPYGIILALATLNEDSQGLTKGQVIELAQPHCDSSYTIPSDATSYYTAWKSMQTLVGKDVVKEAGRPSKRYTLTDEGWEVAQRIKATIKPSQTQLNNFTNSKDAGKEKHPAASDHVEDERSTSQAVGLIPHGDLVSDEASLPTFSPLTIPAGSFTVEFMLDVREIRATRDRDYLENELIKRGIKPIMKALALGDGLWVAKCKDPQLLQQLGLEGDYIMLDWIVERKRLDDLVGSIKDGRFHEQKFRLKKSGVKNVIYIIEEMKVQDEFQKYAEAVQSAIASTQVVNEYFVKKTQKMDDTIRYLARMTVLLRSLYENRSIYVIPTRLLTARNHLPLLKHLSTTHPDRNFQITYSALDSLASKSDTMTLRDYYLKMLMCTRGLTGEKALEIQKVWKTPAELARAFRACGDDDKRKRELITSKMGDLVGRKKIGNALSGKIAENWGSIRFV</sequence>